<dbReference type="Proteomes" id="UP000002747">
    <property type="component" value="Chromosome"/>
</dbReference>
<gene>
    <name evidence="1" type="ordered locus">PAU_01583</name>
</gene>
<accession>C7BRV5</accession>
<sequence>VMLTVNRIGVGSGVANGYAADLSPSSFKLTNDFAVSGISVGYYWFAVGY</sequence>
<protein>
    <submittedName>
        <fullName evidence="1">Similarities with putative tail fiber protein</fullName>
    </submittedName>
</protein>
<dbReference type="KEGG" id="pay:PAU_01583"/>
<feature type="non-terminal residue" evidence="1">
    <location>
        <position position="1"/>
    </location>
</feature>
<evidence type="ECO:0000313" key="1">
    <source>
        <dbReference type="EMBL" id="CAQ83675.1"/>
    </source>
</evidence>
<evidence type="ECO:0000313" key="2">
    <source>
        <dbReference type="Proteomes" id="UP000002747"/>
    </source>
</evidence>
<proteinExistence type="predicted"/>
<dbReference type="STRING" id="291112.PAU_01583"/>
<dbReference type="EMBL" id="FM162591">
    <property type="protein sequence ID" value="CAQ83675.1"/>
    <property type="molecule type" value="Genomic_DNA"/>
</dbReference>
<organism evidence="1 2">
    <name type="scientific">Photorhabdus asymbiotica subsp. asymbiotica (strain ATCC 43949 / 3105-77)</name>
    <name type="common">Xenorhabdus luminescens (strain 2)</name>
    <dbReference type="NCBI Taxonomy" id="553480"/>
    <lineage>
        <taxon>Bacteria</taxon>
        <taxon>Pseudomonadati</taxon>
        <taxon>Pseudomonadota</taxon>
        <taxon>Gammaproteobacteria</taxon>
        <taxon>Enterobacterales</taxon>
        <taxon>Morganellaceae</taxon>
        <taxon>Photorhabdus</taxon>
    </lineage>
</organism>
<reference evidence="1 2" key="1">
    <citation type="journal article" date="2009" name="BMC Genomics">
        <title>Comparative genomics of the emerging human pathogen Photorhabdus asymbiotica with the insect pathogen Photorhabdus luminescens.</title>
        <authorList>
            <person name="Wilkinson P."/>
            <person name="Waterfield N.R."/>
            <person name="Crossman L."/>
            <person name="Corton C."/>
            <person name="Sanchez-Contreras M."/>
            <person name="Vlisidou I."/>
            <person name="Barron A."/>
            <person name="Bignell A."/>
            <person name="Clark L."/>
            <person name="Ormond D."/>
            <person name="Mayho M."/>
            <person name="Bason N."/>
            <person name="Smith F."/>
            <person name="Simmonds M."/>
            <person name="Churcher C."/>
            <person name="Harris D."/>
            <person name="Thompson N.R."/>
            <person name="Quail M."/>
            <person name="Parkhill J."/>
            <person name="ffrench-Constant R.H."/>
        </authorList>
    </citation>
    <scope>NUCLEOTIDE SEQUENCE [LARGE SCALE GENOMIC DNA]</scope>
    <source>
        <strain evidence="2">ATCC 43949 / 3105-77</strain>
    </source>
</reference>
<dbReference type="AlphaFoldDB" id="C7BRV5"/>
<name>C7BRV5_PHOAA</name>